<dbReference type="EMBL" id="CALTRL010005762">
    <property type="protein sequence ID" value="CAH7685958.1"/>
    <property type="molecule type" value="Genomic_DNA"/>
</dbReference>
<name>A0AAV0BHE7_PHAPC</name>
<sequence length="97" mass="11308">MMFFKNFFPMMLYCMFTFELASLISCSYYRSFFYCTEKSVGWCHKREDYATVTPAIFSDKQQGHYKICGDSKVELCCTAGTPSKDSVSLNFYKAIDR</sequence>
<protein>
    <submittedName>
        <fullName evidence="1">Expressed protein</fullName>
    </submittedName>
</protein>
<gene>
    <name evidence="1" type="ORF">PPACK8108_LOCUS20549</name>
</gene>
<evidence type="ECO:0000313" key="1">
    <source>
        <dbReference type="EMBL" id="CAH7685958.1"/>
    </source>
</evidence>
<keyword evidence="2" id="KW-1185">Reference proteome</keyword>
<comment type="caution">
    <text evidence="1">The sequence shown here is derived from an EMBL/GenBank/DDBJ whole genome shotgun (WGS) entry which is preliminary data.</text>
</comment>
<proteinExistence type="predicted"/>
<reference evidence="1" key="1">
    <citation type="submission" date="2022-06" db="EMBL/GenBank/DDBJ databases">
        <authorList>
            <consortium name="SYNGENTA / RWTH Aachen University"/>
        </authorList>
    </citation>
    <scope>NUCLEOTIDE SEQUENCE</scope>
</reference>
<dbReference type="AlphaFoldDB" id="A0AAV0BHE7"/>
<evidence type="ECO:0000313" key="2">
    <source>
        <dbReference type="Proteomes" id="UP001153365"/>
    </source>
</evidence>
<organism evidence="1 2">
    <name type="scientific">Phakopsora pachyrhizi</name>
    <name type="common">Asian soybean rust disease fungus</name>
    <dbReference type="NCBI Taxonomy" id="170000"/>
    <lineage>
        <taxon>Eukaryota</taxon>
        <taxon>Fungi</taxon>
        <taxon>Dikarya</taxon>
        <taxon>Basidiomycota</taxon>
        <taxon>Pucciniomycotina</taxon>
        <taxon>Pucciniomycetes</taxon>
        <taxon>Pucciniales</taxon>
        <taxon>Phakopsoraceae</taxon>
        <taxon>Phakopsora</taxon>
    </lineage>
</organism>
<dbReference type="Proteomes" id="UP001153365">
    <property type="component" value="Unassembled WGS sequence"/>
</dbReference>
<accession>A0AAV0BHE7</accession>